<organism evidence="1">
    <name type="scientific">Oryza brachyantha</name>
    <name type="common">malo sina</name>
    <dbReference type="NCBI Taxonomy" id="4533"/>
    <lineage>
        <taxon>Eukaryota</taxon>
        <taxon>Viridiplantae</taxon>
        <taxon>Streptophyta</taxon>
        <taxon>Embryophyta</taxon>
        <taxon>Tracheophyta</taxon>
        <taxon>Spermatophyta</taxon>
        <taxon>Magnoliopsida</taxon>
        <taxon>Liliopsida</taxon>
        <taxon>Poales</taxon>
        <taxon>Poaceae</taxon>
        <taxon>BOP clade</taxon>
        <taxon>Oryzoideae</taxon>
        <taxon>Oryzeae</taxon>
        <taxon>Oryzinae</taxon>
        <taxon>Oryza</taxon>
    </lineage>
</organism>
<accession>J3LGW0</accession>
<protein>
    <submittedName>
        <fullName evidence="1">Uncharacterized protein</fullName>
    </submittedName>
</protein>
<evidence type="ECO:0000313" key="2">
    <source>
        <dbReference type="Proteomes" id="UP000006038"/>
    </source>
</evidence>
<dbReference type="Gramene" id="OB02G38770.1">
    <property type="protein sequence ID" value="OB02G38770.1"/>
    <property type="gene ID" value="OB02G38770"/>
</dbReference>
<reference evidence="1" key="1">
    <citation type="submission" date="2013-04" db="UniProtKB">
        <authorList>
            <consortium name="EnsemblPlants"/>
        </authorList>
    </citation>
    <scope>IDENTIFICATION</scope>
</reference>
<dbReference type="AlphaFoldDB" id="J3LGW0"/>
<evidence type="ECO:0000313" key="1">
    <source>
        <dbReference type="EnsemblPlants" id="OB02G38770.1"/>
    </source>
</evidence>
<keyword evidence="2" id="KW-1185">Reference proteome</keyword>
<dbReference type="EnsemblPlants" id="OB02G38770.1">
    <property type="protein sequence ID" value="OB02G38770.1"/>
    <property type="gene ID" value="OB02G38770"/>
</dbReference>
<dbReference type="Proteomes" id="UP000006038">
    <property type="component" value="Unassembled WGS sequence"/>
</dbReference>
<dbReference type="HOGENOM" id="CLU_2403167_0_0_1"/>
<sequence>MGRLGSFLPLLSRIPCAAADFSCALWFPLPRSHVHPCFTLPVRALDSLFLCVLISRALICRSSQRMDRVSGSMQEDLVLQLPTVLRPLLRPPK</sequence>
<name>J3LGW0_ORYBR</name>
<proteinExistence type="predicted"/>